<accession>A0A0H3B1H8</accession>
<name>A0A0H3B1H8_YERPY</name>
<proteinExistence type="predicted"/>
<dbReference type="PATRIC" id="fig|502800.11.peg.1310"/>
<evidence type="ECO:0000313" key="1">
    <source>
        <dbReference type="EMBL" id="ACA66992.1"/>
    </source>
</evidence>
<gene>
    <name evidence="1" type="ordered locus">YPK_0691</name>
</gene>
<dbReference type="AlphaFoldDB" id="A0A0H3B1H8"/>
<reference evidence="1" key="1">
    <citation type="submission" date="2008-02" db="EMBL/GenBank/DDBJ databases">
        <title>Complete sequence of Yersinia pseudotuberculosis YPIII.</title>
        <authorList>
            <consortium name="US DOE Joint Genome Institute"/>
            <person name="Challacombe J.F."/>
            <person name="Bruce D."/>
            <person name="Detter J.C."/>
            <person name="Green L."/>
            <person name="Land M."/>
            <person name="Munk C."/>
            <person name="Lindler L.E."/>
            <person name="Nikolich M.P."/>
            <person name="Brettin T."/>
        </authorList>
    </citation>
    <scope>NUCLEOTIDE SEQUENCE</scope>
    <source>
        <strain evidence="1">YPIII</strain>
    </source>
</reference>
<dbReference type="EMBL" id="CP000950">
    <property type="protein sequence ID" value="ACA66992.1"/>
    <property type="molecule type" value="Genomic_DNA"/>
</dbReference>
<organism evidence="1">
    <name type="scientific">Yersinia pseudotuberculosis serotype O:3 (strain YPIII)</name>
    <dbReference type="NCBI Taxonomy" id="502800"/>
    <lineage>
        <taxon>Bacteria</taxon>
        <taxon>Pseudomonadati</taxon>
        <taxon>Pseudomonadota</taxon>
        <taxon>Gammaproteobacteria</taxon>
        <taxon>Enterobacterales</taxon>
        <taxon>Yersiniaceae</taxon>
        <taxon>Yersinia</taxon>
    </lineage>
</organism>
<sequence precursor="true">MRLIKGSALLALLLLFLLLLLLPHPAAPINPVNRPKKMRMCGLLLMALLQIGSGDKLSSLFAEGAAYEPFPWPTFSRRDNPLGCSLVM</sequence>
<protein>
    <submittedName>
        <fullName evidence="1">Uncharacterized protein</fullName>
    </submittedName>
</protein>
<dbReference type="KEGG" id="ypy:YPK_0691"/>
<dbReference type="RefSeq" id="WP_012303565.1">
    <property type="nucleotide sequence ID" value="NZ_CP009792.1"/>
</dbReference>